<dbReference type="InterPro" id="IPR003918">
    <property type="entry name" value="NADH_UbQ_OxRdtase"/>
</dbReference>
<evidence type="ECO:0000256" key="3">
    <source>
        <dbReference type="ARBA" id="ARBA00022692"/>
    </source>
</evidence>
<sequence>MNIAIILIILLAGSILTYLSGNRFASKVAMLFSIAAAVFSVALYLKYGAAGVDFSVDWITNPNISFSLKADGLAIAMLLLLTVLLPIIILGAHNREFKNEKLLFSLVMFMAFAMAGAFLSSNALVYYVFWEMSLIPIYFIVTIWGNGEFAKRRRAAMTFFLYTFAGSLFMLAAIIFLYVKTGSFQLEAFYNANLSETEQIWIFLAFFVAYAIKIPIFPFHTWQANLYSKAPSIGTMLLAGIMSKMGAYSVLRWQLPVTPYASQELRTFILILCSIGVVYGAILALRQEELKRFLAYASLSHVGFIAAGAYSLTYDGISGALILILAHGFGIVAMFYSADIIQNRRNTLMIKELGGIRPYTPKFTVAFFFSILSSIGIPLTFNFIGESTILYGLFQVNLGFCIAVGSSLFLGALFMLRMFQHTMLGPPAKKPFRDLSKTEVTVFTLIIIVLVFFGVYVKPVTDLVSTSISEIVMYINR</sequence>
<keyword evidence="4 7" id="KW-1133">Transmembrane helix</keyword>
<feature type="transmembrane region" description="Helical" evidence="7">
    <location>
        <begin position="267"/>
        <end position="286"/>
    </location>
</feature>
<comment type="subcellular location">
    <subcellularLocation>
        <location evidence="1">Endomembrane system</location>
        <topology evidence="1">Multi-pass membrane protein</topology>
    </subcellularLocation>
    <subcellularLocation>
        <location evidence="6">Membrane</location>
        <topology evidence="6">Multi-pass membrane protein</topology>
    </subcellularLocation>
</comment>
<keyword evidence="5 7" id="KW-0472">Membrane</keyword>
<dbReference type="GO" id="GO:0012505">
    <property type="term" value="C:endomembrane system"/>
    <property type="evidence" value="ECO:0007669"/>
    <property type="project" value="UniProtKB-SubCell"/>
</dbReference>
<proteinExistence type="inferred from homology"/>
<dbReference type="GO" id="GO:0008137">
    <property type="term" value="F:NADH dehydrogenase (ubiquinone) activity"/>
    <property type="evidence" value="ECO:0007669"/>
    <property type="project" value="InterPro"/>
</dbReference>
<dbReference type="RefSeq" id="WP_183305541.1">
    <property type="nucleotide sequence ID" value="NZ_JACIEP010000002.1"/>
</dbReference>
<comment type="caution">
    <text evidence="9">The sequence shown here is derived from an EMBL/GenBank/DDBJ whole genome shotgun (WGS) entry which is preliminary data.</text>
</comment>
<gene>
    <name evidence="9" type="ORF">GGR21_000456</name>
</gene>
<evidence type="ECO:0000256" key="2">
    <source>
        <dbReference type="ARBA" id="ARBA00009025"/>
    </source>
</evidence>
<evidence type="ECO:0000259" key="8">
    <source>
        <dbReference type="Pfam" id="PF00361"/>
    </source>
</evidence>
<feature type="transmembrane region" description="Helical" evidence="7">
    <location>
        <begin position="125"/>
        <end position="147"/>
    </location>
</feature>
<dbReference type="Proteomes" id="UP000555103">
    <property type="component" value="Unassembled WGS sequence"/>
</dbReference>
<name>A0A840CIS0_9BACT</name>
<dbReference type="AlphaFoldDB" id="A0A840CIS0"/>
<feature type="transmembrane region" description="Helical" evidence="7">
    <location>
        <begin position="159"/>
        <end position="179"/>
    </location>
</feature>
<keyword evidence="10" id="KW-1185">Reference proteome</keyword>
<dbReference type="GO" id="GO:0016020">
    <property type="term" value="C:membrane"/>
    <property type="evidence" value="ECO:0007669"/>
    <property type="project" value="UniProtKB-SubCell"/>
</dbReference>
<feature type="domain" description="NADH:quinone oxidoreductase/Mrp antiporter transmembrane" evidence="8">
    <location>
        <begin position="121"/>
        <end position="406"/>
    </location>
</feature>
<dbReference type="PANTHER" id="PTHR43507:SF1">
    <property type="entry name" value="NADH-UBIQUINONE OXIDOREDUCTASE CHAIN 4"/>
    <property type="match status" value="1"/>
</dbReference>
<evidence type="ECO:0000256" key="6">
    <source>
        <dbReference type="RuleBase" id="RU000320"/>
    </source>
</evidence>
<dbReference type="Pfam" id="PF00361">
    <property type="entry name" value="Proton_antipo_M"/>
    <property type="match status" value="1"/>
</dbReference>
<evidence type="ECO:0000313" key="10">
    <source>
        <dbReference type="Proteomes" id="UP000555103"/>
    </source>
</evidence>
<feature type="transmembrane region" description="Helical" evidence="7">
    <location>
        <begin position="102"/>
        <end position="119"/>
    </location>
</feature>
<feature type="transmembrane region" description="Helical" evidence="7">
    <location>
        <begin position="317"/>
        <end position="338"/>
    </location>
</feature>
<dbReference type="PANTHER" id="PTHR43507">
    <property type="entry name" value="NADH-UBIQUINONE OXIDOREDUCTASE CHAIN 4"/>
    <property type="match status" value="1"/>
</dbReference>
<dbReference type="InterPro" id="IPR001750">
    <property type="entry name" value="ND/Mrp_TM"/>
</dbReference>
<feature type="transmembrane region" description="Helical" evidence="7">
    <location>
        <begin position="396"/>
        <end position="419"/>
    </location>
</feature>
<feature type="transmembrane region" description="Helical" evidence="7">
    <location>
        <begin position="359"/>
        <end position="384"/>
    </location>
</feature>
<dbReference type="GO" id="GO:0042773">
    <property type="term" value="P:ATP synthesis coupled electron transport"/>
    <property type="evidence" value="ECO:0007669"/>
    <property type="project" value="InterPro"/>
</dbReference>
<dbReference type="GO" id="GO:0015990">
    <property type="term" value="P:electron transport coupled proton transport"/>
    <property type="evidence" value="ECO:0007669"/>
    <property type="project" value="TreeGrafter"/>
</dbReference>
<feature type="transmembrane region" description="Helical" evidence="7">
    <location>
        <begin position="72"/>
        <end position="90"/>
    </location>
</feature>
<dbReference type="PRINTS" id="PR01437">
    <property type="entry name" value="NUOXDRDTASE4"/>
</dbReference>
<comment type="similarity">
    <text evidence="2">Belongs to the complex I subunit 4 family.</text>
</comment>
<keyword evidence="3 6" id="KW-0812">Transmembrane</keyword>
<feature type="transmembrane region" description="Helical" evidence="7">
    <location>
        <begin position="233"/>
        <end position="255"/>
    </location>
</feature>
<feature type="transmembrane region" description="Helical" evidence="7">
    <location>
        <begin position="6"/>
        <end position="21"/>
    </location>
</feature>
<evidence type="ECO:0000256" key="1">
    <source>
        <dbReference type="ARBA" id="ARBA00004127"/>
    </source>
</evidence>
<evidence type="ECO:0000256" key="5">
    <source>
        <dbReference type="ARBA" id="ARBA00023136"/>
    </source>
</evidence>
<reference evidence="9 10" key="1">
    <citation type="submission" date="2020-08" db="EMBL/GenBank/DDBJ databases">
        <title>Genomic Encyclopedia of Type Strains, Phase IV (KMG-IV): sequencing the most valuable type-strain genomes for metagenomic binning, comparative biology and taxonomic classification.</title>
        <authorList>
            <person name="Goeker M."/>
        </authorList>
    </citation>
    <scope>NUCLEOTIDE SEQUENCE [LARGE SCALE GENOMIC DNA]</scope>
    <source>
        <strain evidence="9 10">DSM 104969</strain>
    </source>
</reference>
<dbReference type="GO" id="GO:0003954">
    <property type="term" value="F:NADH dehydrogenase activity"/>
    <property type="evidence" value="ECO:0007669"/>
    <property type="project" value="TreeGrafter"/>
</dbReference>
<evidence type="ECO:0000256" key="4">
    <source>
        <dbReference type="ARBA" id="ARBA00022989"/>
    </source>
</evidence>
<protein>
    <submittedName>
        <fullName evidence="9">NADH-quinone oxidoreductase subunit M</fullName>
    </submittedName>
</protein>
<feature type="transmembrane region" description="Helical" evidence="7">
    <location>
        <begin position="28"/>
        <end position="47"/>
    </location>
</feature>
<accession>A0A840CIS0</accession>
<evidence type="ECO:0000313" key="9">
    <source>
        <dbReference type="EMBL" id="MBB4034569.1"/>
    </source>
</evidence>
<dbReference type="GO" id="GO:0048039">
    <property type="term" value="F:ubiquinone binding"/>
    <property type="evidence" value="ECO:0007669"/>
    <property type="project" value="TreeGrafter"/>
</dbReference>
<dbReference type="EMBL" id="JACIEP010000002">
    <property type="protein sequence ID" value="MBB4034569.1"/>
    <property type="molecule type" value="Genomic_DNA"/>
</dbReference>
<evidence type="ECO:0000256" key="7">
    <source>
        <dbReference type="SAM" id="Phobius"/>
    </source>
</evidence>
<feature type="transmembrane region" description="Helical" evidence="7">
    <location>
        <begin position="440"/>
        <end position="457"/>
    </location>
</feature>
<feature type="transmembrane region" description="Helical" evidence="7">
    <location>
        <begin position="199"/>
        <end position="221"/>
    </location>
</feature>
<dbReference type="NCBIfam" id="TIGR01972">
    <property type="entry name" value="NDH_I_M"/>
    <property type="match status" value="1"/>
</dbReference>
<dbReference type="InterPro" id="IPR010227">
    <property type="entry name" value="NADH_Q_OxRdtase_chainM/4"/>
</dbReference>
<feature type="transmembrane region" description="Helical" evidence="7">
    <location>
        <begin position="293"/>
        <end position="311"/>
    </location>
</feature>
<organism evidence="9 10">
    <name type="scientific">Dysgonomonas hofstadii</name>
    <dbReference type="NCBI Taxonomy" id="637886"/>
    <lineage>
        <taxon>Bacteria</taxon>
        <taxon>Pseudomonadati</taxon>
        <taxon>Bacteroidota</taxon>
        <taxon>Bacteroidia</taxon>
        <taxon>Bacteroidales</taxon>
        <taxon>Dysgonomonadaceae</taxon>
        <taxon>Dysgonomonas</taxon>
    </lineage>
</organism>